<dbReference type="InterPro" id="IPR005135">
    <property type="entry name" value="Endo/exonuclease/phosphatase"/>
</dbReference>
<evidence type="ECO:0000313" key="2">
    <source>
        <dbReference type="EMBL" id="MBB4958338.1"/>
    </source>
</evidence>
<dbReference type="GO" id="GO:0004527">
    <property type="term" value="F:exonuclease activity"/>
    <property type="evidence" value="ECO:0007669"/>
    <property type="project" value="UniProtKB-KW"/>
</dbReference>
<keyword evidence="2" id="KW-0255">Endonuclease</keyword>
<dbReference type="Gene3D" id="3.60.10.10">
    <property type="entry name" value="Endonuclease/exonuclease/phosphatase"/>
    <property type="match status" value="1"/>
</dbReference>
<dbReference type="Pfam" id="PF03372">
    <property type="entry name" value="Exo_endo_phos"/>
    <property type="match status" value="1"/>
</dbReference>
<keyword evidence="2" id="KW-0378">Hydrolase</keyword>
<feature type="domain" description="Endonuclease/exonuclease/phosphatase" evidence="1">
    <location>
        <begin position="85"/>
        <end position="323"/>
    </location>
</feature>
<organism evidence="2 3">
    <name type="scientific">Micromonospora polyrhachis</name>
    <dbReference type="NCBI Taxonomy" id="1282883"/>
    <lineage>
        <taxon>Bacteria</taxon>
        <taxon>Bacillati</taxon>
        <taxon>Actinomycetota</taxon>
        <taxon>Actinomycetes</taxon>
        <taxon>Micromonosporales</taxon>
        <taxon>Micromonosporaceae</taxon>
        <taxon>Micromonospora</taxon>
    </lineage>
</organism>
<accession>A0A7W7WPK3</accession>
<dbReference type="Proteomes" id="UP000578819">
    <property type="component" value="Unassembled WGS sequence"/>
</dbReference>
<evidence type="ECO:0000313" key="3">
    <source>
        <dbReference type="Proteomes" id="UP000578819"/>
    </source>
</evidence>
<proteinExistence type="predicted"/>
<evidence type="ECO:0000259" key="1">
    <source>
        <dbReference type="Pfam" id="PF03372"/>
    </source>
</evidence>
<keyword evidence="2" id="KW-0269">Exonuclease</keyword>
<gene>
    <name evidence="2" type="ORF">FHR38_002071</name>
</gene>
<comment type="caution">
    <text evidence="2">The sequence shown here is derived from an EMBL/GenBank/DDBJ whole genome shotgun (WGS) entry which is preliminary data.</text>
</comment>
<reference evidence="2 3" key="1">
    <citation type="submission" date="2020-08" db="EMBL/GenBank/DDBJ databases">
        <title>Sequencing the genomes of 1000 actinobacteria strains.</title>
        <authorList>
            <person name="Klenk H.-P."/>
        </authorList>
    </citation>
    <scope>NUCLEOTIDE SEQUENCE [LARGE SCALE GENOMIC DNA]</scope>
    <source>
        <strain evidence="2 3">DSM 45886</strain>
    </source>
</reference>
<dbReference type="GO" id="GO:0004519">
    <property type="term" value="F:endonuclease activity"/>
    <property type="evidence" value="ECO:0007669"/>
    <property type="project" value="UniProtKB-KW"/>
</dbReference>
<protein>
    <submittedName>
        <fullName evidence="2">Endonuclease/exonuclease/phosphatase family metal-dependent hydrolase</fullName>
    </submittedName>
</protein>
<dbReference type="EMBL" id="JACHJW010000001">
    <property type="protein sequence ID" value="MBB4958338.1"/>
    <property type="molecule type" value="Genomic_DNA"/>
</dbReference>
<dbReference type="SUPFAM" id="SSF56219">
    <property type="entry name" value="DNase I-like"/>
    <property type="match status" value="1"/>
</dbReference>
<sequence>MELQLDLCEDRLTRECAWTDRRSMGDEMRLGRTLAVLVAATLGALAGPVPAQAATVNTTYNVWSWNVAGWKMHRGSTGNGLIPALSNSIRNRSAHFAALNELCWSQYKAVQANLRNSGWPQDVENFSRFEPHNDTACGGEPFGVAIFSKAPLGAANRYALAADGTTETRKLLCAPLSARPHLRFCTTHITPSNEVVNGEKINETQLGQVLTRLEAFHAAGDTVIVGGDFNAQPHYGRMNPWYSTSLTVPNNSGNTGFYRELDDTDSRCVGYGETTVYDGNTEGLCGQGKKIDMIFVRQNKIVGAYDGDSLAISTSCGGACSDHRILIGTVTVSITQ</sequence>
<dbReference type="AlphaFoldDB" id="A0A7W7WPK3"/>
<name>A0A7W7WPK3_9ACTN</name>
<keyword evidence="3" id="KW-1185">Reference proteome</keyword>
<keyword evidence="2" id="KW-0540">Nuclease</keyword>
<dbReference type="InterPro" id="IPR036691">
    <property type="entry name" value="Endo/exonu/phosph_ase_sf"/>
</dbReference>